<organism evidence="3 4">
    <name type="scientific">Thecamonas trahens ATCC 50062</name>
    <dbReference type="NCBI Taxonomy" id="461836"/>
    <lineage>
        <taxon>Eukaryota</taxon>
        <taxon>Apusozoa</taxon>
        <taxon>Apusomonadida</taxon>
        <taxon>Apusomonadidae</taxon>
        <taxon>Thecamonas</taxon>
    </lineage>
</organism>
<dbReference type="Gene3D" id="2.30.29.30">
    <property type="entry name" value="Pleckstrin-homology domain (PH domain)/Phosphotyrosine-binding domain (PTB)"/>
    <property type="match status" value="1"/>
</dbReference>
<dbReference type="GeneID" id="25561690"/>
<dbReference type="GO" id="GO:0030125">
    <property type="term" value="C:clathrin vesicle coat"/>
    <property type="evidence" value="ECO:0007669"/>
    <property type="project" value="TreeGrafter"/>
</dbReference>
<keyword evidence="4" id="KW-1185">Reference proteome</keyword>
<evidence type="ECO:0000313" key="3">
    <source>
        <dbReference type="EMBL" id="KNC55963.1"/>
    </source>
</evidence>
<reference evidence="3 4" key="1">
    <citation type="submission" date="2010-05" db="EMBL/GenBank/DDBJ databases">
        <title>The Genome Sequence of Thecamonas trahens ATCC 50062.</title>
        <authorList>
            <consortium name="The Broad Institute Genome Sequencing Platform"/>
            <person name="Russ C."/>
            <person name="Cuomo C."/>
            <person name="Shea T."/>
            <person name="Young S.K."/>
            <person name="Zeng Q."/>
            <person name="Koehrsen M."/>
            <person name="Haas B."/>
            <person name="Borodovsky M."/>
            <person name="Guigo R."/>
            <person name="Alvarado L."/>
            <person name="Berlin A."/>
            <person name="Bochicchio J."/>
            <person name="Borenstein D."/>
            <person name="Chapman S."/>
            <person name="Chen Z."/>
            <person name="Freedman E."/>
            <person name="Gellesch M."/>
            <person name="Goldberg J."/>
            <person name="Griggs A."/>
            <person name="Gujja S."/>
            <person name="Heilman E."/>
            <person name="Heiman D."/>
            <person name="Hepburn T."/>
            <person name="Howarth C."/>
            <person name="Jen D."/>
            <person name="Larson L."/>
            <person name="Mehta T."/>
            <person name="Park D."/>
            <person name="Pearson M."/>
            <person name="Roberts A."/>
            <person name="Saif S."/>
            <person name="Shenoy N."/>
            <person name="Sisk P."/>
            <person name="Stolte C."/>
            <person name="Sykes S."/>
            <person name="Thomson T."/>
            <person name="Walk T."/>
            <person name="White J."/>
            <person name="Yandava C."/>
            <person name="Burger G."/>
            <person name="Gray M.W."/>
            <person name="Holland P.W.H."/>
            <person name="King N."/>
            <person name="Lang F.B.F."/>
            <person name="Roger A.J."/>
            <person name="Ruiz-Trillo I."/>
            <person name="Lander E."/>
            <person name="Nusbaum C."/>
        </authorList>
    </citation>
    <scope>NUCLEOTIDE SEQUENCE [LARGE SCALE GENOMIC DNA]</scope>
    <source>
        <strain evidence="3 4">ATCC 50062</strain>
    </source>
</reference>
<dbReference type="PANTHER" id="PTHR12847">
    <property type="entry name" value="ATP-BINDING CASSETTE ABC TRANSPORTER-RELATED"/>
    <property type="match status" value="1"/>
</dbReference>
<dbReference type="InterPro" id="IPR011993">
    <property type="entry name" value="PH-like_dom_sf"/>
</dbReference>
<protein>
    <submittedName>
        <fullName evidence="3">Adaptin ear-binding coat-associated protein 2</fullName>
    </submittedName>
</protein>
<sequence length="285" mass="29415">MDDGFERTLLVLEQCFVYDVNGKKTNQGYRAKSWDLEHWLWMGMLKVVAVGDAATVRLVEEDGLTTFAEAPVVDGAVEPAIDSSRYFVLRIVDAASGKHAFIGIGFQDRNHAFDFNLTLNDHKSWVENKKKIATAPREPSKDYSLKEGQTIKVSLRHKPTARRGAAVTTGVAGGQRGAATTASSGGGLGALLPPPPTGASSRRRGSRGTTATAAAAPAAAPAAAAPATADAAAPDPFAALGAPTTSAGAAAIDWGAFASPTAPAPSTADASTGAKDAADPWAIFQ</sequence>
<name>A0A0L0DWP9_THETB</name>
<dbReference type="EMBL" id="GL349440">
    <property type="protein sequence ID" value="KNC55963.1"/>
    <property type="molecule type" value="Genomic_DNA"/>
</dbReference>
<accession>A0A0L0DWP9</accession>
<gene>
    <name evidence="3" type="ORF">AMSG_01977</name>
</gene>
<evidence type="ECO:0000256" key="1">
    <source>
        <dbReference type="SAM" id="MobiDB-lite"/>
    </source>
</evidence>
<feature type="compositionally biased region" description="Low complexity" evidence="1">
    <location>
        <begin position="207"/>
        <end position="217"/>
    </location>
</feature>
<dbReference type="RefSeq" id="XP_013761010.1">
    <property type="nucleotide sequence ID" value="XM_013905556.1"/>
</dbReference>
<feature type="region of interest" description="Disordered" evidence="1">
    <location>
        <begin position="157"/>
        <end position="217"/>
    </location>
</feature>
<dbReference type="OrthoDB" id="10265489at2759"/>
<proteinExistence type="predicted"/>
<dbReference type="STRING" id="461836.A0A0L0DWP9"/>
<dbReference type="OMA" id="NEGHRAQ"/>
<dbReference type="SUPFAM" id="SSF50729">
    <property type="entry name" value="PH domain-like"/>
    <property type="match status" value="1"/>
</dbReference>
<dbReference type="eggNOG" id="KOG2500">
    <property type="taxonomic scope" value="Eukaryota"/>
</dbReference>
<dbReference type="InterPro" id="IPR012466">
    <property type="entry name" value="NECAP_PHear"/>
</dbReference>
<feature type="domain" description="NECAP PHear" evidence="2">
    <location>
        <begin position="5"/>
        <end position="155"/>
    </location>
</feature>
<evidence type="ECO:0000313" key="4">
    <source>
        <dbReference type="Proteomes" id="UP000054408"/>
    </source>
</evidence>
<dbReference type="CDD" id="cd13228">
    <property type="entry name" value="PHear_NECAP"/>
    <property type="match status" value="1"/>
</dbReference>
<dbReference type="GO" id="GO:0006897">
    <property type="term" value="P:endocytosis"/>
    <property type="evidence" value="ECO:0007669"/>
    <property type="project" value="InterPro"/>
</dbReference>
<dbReference type="PANTHER" id="PTHR12847:SF9">
    <property type="entry name" value="NECAP-LIKE PROTEIN CG9132"/>
    <property type="match status" value="1"/>
</dbReference>
<dbReference type="Proteomes" id="UP000054408">
    <property type="component" value="Unassembled WGS sequence"/>
</dbReference>
<dbReference type="Pfam" id="PF07933">
    <property type="entry name" value="DUF1681"/>
    <property type="match status" value="1"/>
</dbReference>
<evidence type="ECO:0000259" key="2">
    <source>
        <dbReference type="Pfam" id="PF07933"/>
    </source>
</evidence>
<feature type="region of interest" description="Disordered" evidence="1">
    <location>
        <begin position="257"/>
        <end position="285"/>
    </location>
</feature>
<dbReference type="AlphaFoldDB" id="A0A0L0DWP9"/>
<feature type="compositionally biased region" description="Low complexity" evidence="1">
    <location>
        <begin position="257"/>
        <end position="274"/>
    </location>
</feature>